<dbReference type="InterPro" id="IPR012885">
    <property type="entry name" value="F-box_Sdz-33"/>
</dbReference>
<feature type="domain" description="Sdz-33 F-box" evidence="1">
    <location>
        <begin position="204"/>
        <end position="265"/>
    </location>
</feature>
<dbReference type="Pfam" id="PF07735">
    <property type="entry name" value="FBA_2"/>
    <property type="match status" value="1"/>
</dbReference>
<evidence type="ECO:0000313" key="3">
    <source>
        <dbReference type="Proteomes" id="UP000008068"/>
    </source>
</evidence>
<proteinExistence type="predicted"/>
<sequence>MSPLFKLPLLPLIEIFKSCKLKEIVLLSMTSARSLRIMKNLLKHMRYCDNIVVDMSIYPSVHKITVTTNHEQCHIHVNNEKWMREAPSSEKIFKNCKYFLSDYFYGLKTYWQEEDTAIQMVYNHILDLFGTPVTNLLYNPSEEKLYLELLETTLNNQDVIPKCSVGLVYLSEKSTARVLNHLQKVRELNLSSSFLKCAASKFKLQNLVIEDGYDISFQKLIELNCQSISIHKHRYQNNALQIKDLNSYLRRWAAGFFPRLKNFRLETPAPLFLSKILKRIHFEPSADQMEMDDEDTVLTAGPFNIRRVADGKVATVYTMDTWNKNGHEVTIFELSVKN</sequence>
<dbReference type="EMBL" id="GL379979">
    <property type="protein sequence ID" value="EGT39993.1"/>
    <property type="molecule type" value="Genomic_DNA"/>
</dbReference>
<dbReference type="HOGENOM" id="CLU_821896_0_0_1"/>
<dbReference type="PANTHER" id="PTHR21503">
    <property type="entry name" value="F-BOX-CONTAINING HYPOTHETICAL PROTEIN C.ELEGANS"/>
    <property type="match status" value="1"/>
</dbReference>
<dbReference type="Proteomes" id="UP000008068">
    <property type="component" value="Unassembled WGS sequence"/>
</dbReference>
<reference evidence="3" key="1">
    <citation type="submission" date="2011-07" db="EMBL/GenBank/DDBJ databases">
        <authorList>
            <consortium name="Caenorhabditis brenneri Sequencing and Analysis Consortium"/>
            <person name="Wilson R.K."/>
        </authorList>
    </citation>
    <scope>NUCLEOTIDE SEQUENCE [LARGE SCALE GENOMIC DNA]</scope>
    <source>
        <strain evidence="3">PB2801</strain>
    </source>
</reference>
<keyword evidence="3" id="KW-1185">Reference proteome</keyword>
<evidence type="ECO:0000259" key="1">
    <source>
        <dbReference type="Pfam" id="PF07735"/>
    </source>
</evidence>
<protein>
    <recommendedName>
        <fullName evidence="1">Sdz-33 F-box domain-containing protein</fullName>
    </recommendedName>
</protein>
<dbReference type="InParanoid" id="G0NYB2"/>
<dbReference type="PANTHER" id="PTHR21503:SF8">
    <property type="entry name" value="F-BOX ASSOCIATED DOMAIN-CONTAINING PROTEIN-RELATED"/>
    <property type="match status" value="1"/>
</dbReference>
<accession>G0NYB2</accession>
<evidence type="ECO:0000313" key="2">
    <source>
        <dbReference type="EMBL" id="EGT39993.1"/>
    </source>
</evidence>
<organism evidence="3">
    <name type="scientific">Caenorhabditis brenneri</name>
    <name type="common">Nematode worm</name>
    <dbReference type="NCBI Taxonomy" id="135651"/>
    <lineage>
        <taxon>Eukaryota</taxon>
        <taxon>Metazoa</taxon>
        <taxon>Ecdysozoa</taxon>
        <taxon>Nematoda</taxon>
        <taxon>Chromadorea</taxon>
        <taxon>Rhabditida</taxon>
        <taxon>Rhabditina</taxon>
        <taxon>Rhabditomorpha</taxon>
        <taxon>Rhabditoidea</taxon>
        <taxon>Rhabditidae</taxon>
        <taxon>Peloderinae</taxon>
        <taxon>Caenorhabditis</taxon>
    </lineage>
</organism>
<gene>
    <name evidence="2" type="ORF">CAEBREN_19599</name>
</gene>
<dbReference type="AlphaFoldDB" id="G0NYB2"/>
<name>G0NYB2_CAEBE</name>